<evidence type="ECO:0000256" key="15">
    <source>
        <dbReference type="ARBA" id="ARBA00022824"/>
    </source>
</evidence>
<dbReference type="GO" id="GO:0003333">
    <property type="term" value="P:amino acid transmembrane transport"/>
    <property type="evidence" value="ECO:0007669"/>
    <property type="project" value="InterPro"/>
</dbReference>
<dbReference type="CDD" id="cd06855">
    <property type="entry name" value="GT_GPT_euk"/>
    <property type="match status" value="1"/>
</dbReference>
<dbReference type="GO" id="GO:0046872">
    <property type="term" value="F:metal ion binding"/>
    <property type="evidence" value="ECO:0007669"/>
    <property type="project" value="UniProtKB-KW"/>
</dbReference>
<name>A0A5P1ECV3_ASPOF</name>
<evidence type="ECO:0000256" key="19">
    <source>
        <dbReference type="ARBA" id="ARBA00029567"/>
    </source>
</evidence>
<evidence type="ECO:0000256" key="17">
    <source>
        <dbReference type="ARBA" id="ARBA00022989"/>
    </source>
</evidence>
<feature type="transmembrane region" description="Helical" evidence="24">
    <location>
        <begin position="445"/>
        <end position="467"/>
    </location>
</feature>
<feature type="transmembrane region" description="Helical" evidence="24">
    <location>
        <begin position="673"/>
        <end position="697"/>
    </location>
</feature>
<feature type="transmembrane region" description="Helical" evidence="24">
    <location>
        <begin position="314"/>
        <end position="338"/>
    </location>
</feature>
<comment type="subcellular location">
    <subcellularLocation>
        <location evidence="2">Cell inner membrane</location>
        <topology evidence="2">Multi-pass membrane protein</topology>
    </subcellularLocation>
    <subcellularLocation>
        <location evidence="3">Endoplasmic reticulum membrane</location>
        <topology evidence="3">Multi-pass membrane protein</topology>
    </subcellularLocation>
</comment>
<dbReference type="UniPathway" id="UPA00378"/>
<dbReference type="EMBL" id="CM007387">
    <property type="protein sequence ID" value="ONK63672.1"/>
    <property type="molecule type" value="Genomic_DNA"/>
</dbReference>
<keyword evidence="8" id="KW-0813">Transport</keyword>
<keyword evidence="13 24" id="KW-0812">Transmembrane</keyword>
<proteinExistence type="inferred from homology"/>
<dbReference type="GO" id="GO:0016757">
    <property type="term" value="F:glycosyltransferase activity"/>
    <property type="evidence" value="ECO:0007669"/>
    <property type="project" value="UniProtKB-KW"/>
</dbReference>
<protein>
    <recommendedName>
        <fullName evidence="7">UDP-N-acetylglucosamine--dolichyl-phosphate N-acetylglucosaminephosphotransferase</fullName>
        <ecNumber evidence="6">2.7.8.15</ecNumber>
    </recommendedName>
    <alternativeName>
        <fullName evidence="19">GlcNAc-1-P transferase</fullName>
    </alternativeName>
    <alternativeName>
        <fullName evidence="20">N-acetylglucosamine-1-phosphate transferase</fullName>
    </alternativeName>
</protein>
<comment type="catalytic activity">
    <reaction evidence="22">
        <text>a di-trans,poly-cis-dolichyl phosphate + UDP-N-acetyl-alpha-D-glucosamine = an N-acetyl-alpha-D-glucosaminyl-diphospho-di-trans,poly-cis-dolichol + UMP</text>
        <dbReference type="Rhea" id="RHEA:13289"/>
        <dbReference type="Rhea" id="RHEA-COMP:19498"/>
        <dbReference type="Rhea" id="RHEA-COMP:19507"/>
        <dbReference type="ChEBI" id="CHEBI:57683"/>
        <dbReference type="ChEBI" id="CHEBI:57705"/>
        <dbReference type="ChEBI" id="CHEBI:57865"/>
        <dbReference type="ChEBI" id="CHEBI:58427"/>
        <dbReference type="EC" id="2.7.8.15"/>
    </reaction>
    <physiologicalReaction direction="left-to-right" evidence="22">
        <dbReference type="Rhea" id="RHEA:13290"/>
    </physiologicalReaction>
</comment>
<evidence type="ECO:0000256" key="1">
    <source>
        <dbReference type="ARBA" id="ARBA00001946"/>
    </source>
</evidence>
<feature type="region of interest" description="Disordered" evidence="23">
    <location>
        <begin position="1"/>
        <end position="31"/>
    </location>
</feature>
<feature type="transmembrane region" description="Helical" evidence="24">
    <location>
        <begin position="742"/>
        <end position="761"/>
    </location>
</feature>
<dbReference type="PANTHER" id="PTHR10571:SF0">
    <property type="entry name" value="UDP-N-ACETYLGLUCOSAMINE--DOLICHYL-PHOSPHATE N-ACETYLGLUCOSAMINEPHOSPHOTRANSFERASE"/>
    <property type="match status" value="1"/>
</dbReference>
<evidence type="ECO:0000256" key="11">
    <source>
        <dbReference type="ARBA" id="ARBA00022676"/>
    </source>
</evidence>
<dbReference type="Proteomes" id="UP000243459">
    <property type="component" value="Chromosome 7"/>
</dbReference>
<evidence type="ECO:0000256" key="2">
    <source>
        <dbReference type="ARBA" id="ARBA00004429"/>
    </source>
</evidence>
<dbReference type="PANTHER" id="PTHR10571">
    <property type="entry name" value="UDP-N-ACETYLGLUCOSAMINE--DOLICHYL-PHOSPHATE N-ACETYLGLUCOSAMINEPHOSPHOTRANSFERASE"/>
    <property type="match status" value="1"/>
</dbReference>
<keyword evidence="11" id="KW-0328">Glycosyltransferase</keyword>
<dbReference type="Pfam" id="PF00953">
    <property type="entry name" value="Glycos_transf_4"/>
    <property type="match status" value="1"/>
</dbReference>
<keyword evidence="10" id="KW-0997">Cell inner membrane</keyword>
<evidence type="ECO:0000256" key="18">
    <source>
        <dbReference type="ARBA" id="ARBA00023136"/>
    </source>
</evidence>
<evidence type="ECO:0000256" key="14">
    <source>
        <dbReference type="ARBA" id="ARBA00022723"/>
    </source>
</evidence>
<dbReference type="Pfam" id="PF03222">
    <property type="entry name" value="Trp_Tyr_perm"/>
    <property type="match status" value="1"/>
</dbReference>
<evidence type="ECO:0000256" key="10">
    <source>
        <dbReference type="ARBA" id="ARBA00022519"/>
    </source>
</evidence>
<feature type="transmembrane region" description="Helical" evidence="24">
    <location>
        <begin position="182"/>
        <end position="202"/>
    </location>
</feature>
<gene>
    <name evidence="25" type="ORF">A4U43_C07F17700</name>
</gene>
<feature type="transmembrane region" description="Helical" evidence="24">
    <location>
        <begin position="120"/>
        <end position="139"/>
    </location>
</feature>
<reference evidence="26" key="1">
    <citation type="journal article" date="2017" name="Nat. Commun.">
        <title>The asparagus genome sheds light on the origin and evolution of a young Y chromosome.</title>
        <authorList>
            <person name="Harkess A."/>
            <person name="Zhou J."/>
            <person name="Xu C."/>
            <person name="Bowers J.E."/>
            <person name="Van der Hulst R."/>
            <person name="Ayyampalayam S."/>
            <person name="Mercati F."/>
            <person name="Riccardi P."/>
            <person name="McKain M.R."/>
            <person name="Kakrana A."/>
            <person name="Tang H."/>
            <person name="Ray J."/>
            <person name="Groenendijk J."/>
            <person name="Arikit S."/>
            <person name="Mathioni S.M."/>
            <person name="Nakano M."/>
            <person name="Shan H."/>
            <person name="Telgmann-Rauber A."/>
            <person name="Kanno A."/>
            <person name="Yue Z."/>
            <person name="Chen H."/>
            <person name="Li W."/>
            <person name="Chen Y."/>
            <person name="Xu X."/>
            <person name="Zhang Y."/>
            <person name="Luo S."/>
            <person name="Chen H."/>
            <person name="Gao J."/>
            <person name="Mao Z."/>
            <person name="Pires J.C."/>
            <person name="Luo M."/>
            <person name="Kudrna D."/>
            <person name="Wing R.A."/>
            <person name="Meyers B.C."/>
            <person name="Yi K."/>
            <person name="Kong H."/>
            <person name="Lavrijsen P."/>
            <person name="Sunseri F."/>
            <person name="Falavigna A."/>
            <person name="Ye Y."/>
            <person name="Leebens-Mack J.H."/>
            <person name="Chen G."/>
        </authorList>
    </citation>
    <scope>NUCLEOTIDE SEQUENCE [LARGE SCALE GENOMIC DNA]</scope>
    <source>
        <strain evidence="26">cv. DH0086</strain>
    </source>
</reference>
<feature type="transmembrane region" description="Helical" evidence="24">
    <location>
        <begin position="782"/>
        <end position="800"/>
    </location>
</feature>
<feature type="transmembrane region" description="Helical" evidence="24">
    <location>
        <begin position="499"/>
        <end position="517"/>
    </location>
</feature>
<feature type="transmembrane region" description="Helical" evidence="24">
    <location>
        <begin position="151"/>
        <end position="170"/>
    </location>
</feature>
<evidence type="ECO:0000256" key="16">
    <source>
        <dbReference type="ARBA" id="ARBA00022842"/>
    </source>
</evidence>
<feature type="transmembrane region" description="Helical" evidence="24">
    <location>
        <begin position="208"/>
        <end position="226"/>
    </location>
</feature>
<comment type="similarity">
    <text evidence="5">Belongs to the glycosyltransferase 4 family.</text>
</comment>
<feature type="transmembrane region" description="Helical" evidence="24">
    <location>
        <begin position="629"/>
        <end position="653"/>
    </location>
</feature>
<dbReference type="GO" id="GO:0005789">
    <property type="term" value="C:endoplasmic reticulum membrane"/>
    <property type="evidence" value="ECO:0007669"/>
    <property type="project" value="UniProtKB-SubCell"/>
</dbReference>
<keyword evidence="18 24" id="KW-0472">Membrane</keyword>
<feature type="transmembrane region" description="Helical" evidence="24">
    <location>
        <begin position="717"/>
        <end position="736"/>
    </location>
</feature>
<evidence type="ECO:0000256" key="12">
    <source>
        <dbReference type="ARBA" id="ARBA00022679"/>
    </source>
</evidence>
<evidence type="ECO:0000256" key="24">
    <source>
        <dbReference type="SAM" id="Phobius"/>
    </source>
</evidence>
<keyword evidence="15" id="KW-0256">Endoplasmic reticulum</keyword>
<dbReference type="Gramene" id="ONK63672">
    <property type="protein sequence ID" value="ONK63672"/>
    <property type="gene ID" value="A4U43_C07F17700"/>
</dbReference>
<comment type="cofactor">
    <cofactor evidence="1">
        <name>Mg(2+)</name>
        <dbReference type="ChEBI" id="CHEBI:18420"/>
    </cofactor>
</comment>
<evidence type="ECO:0000256" key="9">
    <source>
        <dbReference type="ARBA" id="ARBA00022475"/>
    </source>
</evidence>
<evidence type="ECO:0000256" key="23">
    <source>
        <dbReference type="SAM" id="MobiDB-lite"/>
    </source>
</evidence>
<dbReference type="GO" id="GO:0006488">
    <property type="term" value="P:dolichol-linked oligosaccharide biosynthetic process"/>
    <property type="evidence" value="ECO:0007669"/>
    <property type="project" value="InterPro"/>
</dbReference>
<dbReference type="GO" id="GO:0005886">
    <property type="term" value="C:plasma membrane"/>
    <property type="evidence" value="ECO:0007669"/>
    <property type="project" value="UniProtKB-SubCell"/>
</dbReference>
<feature type="transmembrane region" description="Helical" evidence="24">
    <location>
        <begin position="41"/>
        <end position="61"/>
    </location>
</feature>
<dbReference type="InterPro" id="IPR033895">
    <property type="entry name" value="GPT"/>
</dbReference>
<keyword evidence="16" id="KW-0460">Magnesium</keyword>
<keyword evidence="26" id="KW-1185">Reference proteome</keyword>
<keyword evidence="17 24" id="KW-1133">Transmembrane helix</keyword>
<feature type="transmembrane region" description="Helical" evidence="24">
    <location>
        <begin position="73"/>
        <end position="99"/>
    </location>
</feature>
<evidence type="ECO:0000256" key="22">
    <source>
        <dbReference type="ARBA" id="ARBA00045078"/>
    </source>
</evidence>
<evidence type="ECO:0000256" key="20">
    <source>
        <dbReference type="ARBA" id="ARBA00033238"/>
    </source>
</evidence>
<feature type="transmembrane region" description="Helical" evidence="24">
    <location>
        <begin position="556"/>
        <end position="577"/>
    </location>
</feature>
<dbReference type="InterPro" id="IPR000715">
    <property type="entry name" value="Glycosyl_transferase_4"/>
</dbReference>
<comment type="pathway">
    <text evidence="4">Protein modification; protein glycosylation.</text>
</comment>
<evidence type="ECO:0000256" key="4">
    <source>
        <dbReference type="ARBA" id="ARBA00004922"/>
    </source>
</evidence>
<evidence type="ECO:0000256" key="7">
    <source>
        <dbReference type="ARBA" id="ARBA00017659"/>
    </source>
</evidence>
<evidence type="ECO:0000313" key="25">
    <source>
        <dbReference type="EMBL" id="ONK63672.1"/>
    </source>
</evidence>
<accession>A0A5P1ECV3</accession>
<evidence type="ECO:0000313" key="26">
    <source>
        <dbReference type="Proteomes" id="UP000243459"/>
    </source>
</evidence>
<evidence type="ECO:0000256" key="8">
    <source>
        <dbReference type="ARBA" id="ARBA00022448"/>
    </source>
</evidence>
<dbReference type="InterPro" id="IPR018227">
    <property type="entry name" value="Amino_acid_transport_2"/>
</dbReference>
<dbReference type="EC" id="2.7.8.15" evidence="6"/>
<evidence type="ECO:0000256" key="13">
    <source>
        <dbReference type="ARBA" id="ARBA00022692"/>
    </source>
</evidence>
<sequence>MTSRRRAAGDSTTLSQISDEILSEDPKPDSKPDLPLAPPRLGFIVELSALLLLPFFYLLFFHYEIDHDLRRSIAINVGVSFGGFVLTVRLIPVAARYLLRRSMFGLDINKKGTPQGGIKVPESLGIVVGIVYLVVAILFQHFNFTADSNWLVEYNAALASICFMILLGFVDDVLHIPWRVKLVLPSFAALPLLMAYAGHTTIIIPKPLIQYIGVAVLDLGWIYKLYMGMLAVFCTNAINIHAGLNGLEVGQTVVISTAILIHNVMQIGASSDPEYKQAHAFSIYLILPLLATSLALLSYNWYPSSVFVGDTYTYFAGMTMAVVGILGHFSETLLLFFLPQVLNFLYSCPQLFKIIPCPRHRLPRFDPHTGLLTGTKDGTLVNLFLRLFGQCSEKALCIRLLIFQSEDDLIAGFGMPALFRSEIRSCWLVGAGILAIPAVTDEAGFLASAIVCILCWIYMVVTGLLIAEVNVNTMCELGSGGVSLVSMAMRTIGKTGVQVACWSYLFIHYALLVAYVARSSDILTNSFGIPLWESATLFTMFFGGICYFGSQRIIGVINGLLVFGILVSFAALVGVASGNLQWNSLLQAHFEAVPKSIPIIALSFVYQNVVPVLCTNLEGNLSKVRTSIVLGTAIPLILFLVWDAVILGTISSLHTNSGRVIDPLELLRSNNGIVGPIVELFSFLAIGTSYIGFVLGLSDFVSDLLKLPSGQSKPLPFLLTLVPPLVLSLLDPEIFFKALDFAGTYGVLVLFGVLPAAMSWSERYSDASQSPELPPLVPGGKLTLSIVMGGALLVIFSELFENIPQL</sequence>
<evidence type="ECO:0000256" key="21">
    <source>
        <dbReference type="ARBA" id="ARBA00044717"/>
    </source>
</evidence>
<comment type="function">
    <text evidence="21">UDP-N-acetylglucosamine--dolichyl-phosphate N-acetylglucosaminephosphotransferase that operates in the biosynthetic pathway of dolichol-linked oligosaccharides, the glycan precursors employed in protein asparagine (N)-glycosylation. The assembly of dolichol-linked oligosaccharides begins on the cytosolic side of the endoplasmic reticulum membrane and finishes in its lumen. The sequential addition of sugars to dolichol pyrophosphate produces dolichol-linked oligosaccharides containing fourteen sugars, including two GlcNAcs, nine mannoses and three glucoses. Once assembled, the oligosaccharide is transferred from the lipid to nascent proteins by oligosaccharyltransferases. Catalyzes the initial step of dolichol-linked oligosaccharide biosynthesis, transfering GlcNAc-1-P from cytosolic UDP-GlcNAc onto the carrier lipid dolichyl phosphate (P-dolichol), yielding GlcNAc-P-P-dolichol embedded in the cytoplasmic leaflet of the endoplasmic reticulum membrane.</text>
</comment>
<evidence type="ECO:0000256" key="3">
    <source>
        <dbReference type="ARBA" id="ARBA00004477"/>
    </source>
</evidence>
<keyword evidence="9" id="KW-1003">Cell membrane</keyword>
<evidence type="ECO:0000256" key="5">
    <source>
        <dbReference type="ARBA" id="ARBA00009317"/>
    </source>
</evidence>
<dbReference type="GO" id="GO:0003975">
    <property type="term" value="F:UDP-N-acetylglucosamine-dolichyl-phosphate N-acetylglucosaminephosphotransferase activity"/>
    <property type="evidence" value="ECO:0007669"/>
    <property type="project" value="UniProtKB-EC"/>
</dbReference>
<dbReference type="AlphaFoldDB" id="A0A5P1ECV3"/>
<evidence type="ECO:0000256" key="6">
    <source>
        <dbReference type="ARBA" id="ARBA00013225"/>
    </source>
</evidence>
<organism evidence="25 26">
    <name type="scientific">Asparagus officinalis</name>
    <name type="common">Garden asparagus</name>
    <dbReference type="NCBI Taxonomy" id="4686"/>
    <lineage>
        <taxon>Eukaryota</taxon>
        <taxon>Viridiplantae</taxon>
        <taxon>Streptophyta</taxon>
        <taxon>Embryophyta</taxon>
        <taxon>Tracheophyta</taxon>
        <taxon>Spermatophyta</taxon>
        <taxon>Magnoliopsida</taxon>
        <taxon>Liliopsida</taxon>
        <taxon>Asparagales</taxon>
        <taxon>Asparagaceae</taxon>
        <taxon>Asparagoideae</taxon>
        <taxon>Asparagus</taxon>
    </lineage>
</organism>
<feature type="transmembrane region" description="Helical" evidence="24">
    <location>
        <begin position="529"/>
        <end position="549"/>
    </location>
</feature>
<keyword evidence="14" id="KW-0479">Metal-binding</keyword>
<feature type="transmembrane region" description="Helical" evidence="24">
    <location>
        <begin position="281"/>
        <end position="302"/>
    </location>
</feature>
<keyword evidence="12" id="KW-0808">Transferase</keyword>